<evidence type="ECO:0000313" key="2">
    <source>
        <dbReference type="Proteomes" id="UP000245790"/>
    </source>
</evidence>
<dbReference type="EMBL" id="QGGU01000005">
    <property type="protein sequence ID" value="PWK51763.1"/>
    <property type="molecule type" value="Genomic_DNA"/>
</dbReference>
<dbReference type="AlphaFoldDB" id="A0A316FTS5"/>
<proteinExistence type="predicted"/>
<keyword evidence="2" id="KW-1185">Reference proteome</keyword>
<reference evidence="1 2" key="1">
    <citation type="submission" date="2018-05" db="EMBL/GenBank/DDBJ databases">
        <title>Genomic Encyclopedia of Type Strains, Phase IV (KMG-IV): sequencing the most valuable type-strain genomes for metagenomic binning, comparative biology and taxonomic classification.</title>
        <authorList>
            <person name="Goeker M."/>
        </authorList>
    </citation>
    <scope>NUCLEOTIDE SEQUENCE [LARGE SCALE GENOMIC DNA]</scope>
    <source>
        <strain evidence="1 2">DSM 25350</strain>
    </source>
</reference>
<dbReference type="Pfam" id="PF09694">
    <property type="entry name" value="Gcw_chp"/>
    <property type="match status" value="1"/>
</dbReference>
<name>A0A316FTS5_9GAMM</name>
<dbReference type="OrthoDB" id="9793561at2"/>
<sequence length="227" mass="26219">MLGKTMLEKSMLNKVMLKNIKLWLLVIVTLGTNLVAANQMSYSADTTAVSNYVFRGQTLSDDAPALQAGFYAANDKGWTYRFWASSYDMNGDTDGKLEASLNYRGEVDKYFNVMFGTKYYGYESDNTQESMEWHFGLEAFDVSAVYHRNEELDTEYMEFGYFWQFNRQWRVDAHYGIAKPIYSKETGDDYSVSGNYSFNKDFNVFVTLGSHNRHEDYALAGVTYNIW</sequence>
<protein>
    <submittedName>
        <fullName evidence="1">Uncharacterized protein (TIGR02001 family)</fullName>
    </submittedName>
</protein>
<dbReference type="InterPro" id="IPR010239">
    <property type="entry name" value="CHP02001"/>
</dbReference>
<gene>
    <name evidence="1" type="ORF">C8D97_10578</name>
</gene>
<evidence type="ECO:0000313" key="1">
    <source>
        <dbReference type="EMBL" id="PWK51763.1"/>
    </source>
</evidence>
<dbReference type="Proteomes" id="UP000245790">
    <property type="component" value="Unassembled WGS sequence"/>
</dbReference>
<dbReference type="RefSeq" id="WP_109763161.1">
    <property type="nucleotide sequence ID" value="NZ_QGGU01000005.1"/>
</dbReference>
<organism evidence="1 2">
    <name type="scientific">Pleionea mediterranea</name>
    <dbReference type="NCBI Taxonomy" id="523701"/>
    <lineage>
        <taxon>Bacteria</taxon>
        <taxon>Pseudomonadati</taxon>
        <taxon>Pseudomonadota</taxon>
        <taxon>Gammaproteobacteria</taxon>
        <taxon>Oceanospirillales</taxon>
        <taxon>Pleioneaceae</taxon>
        <taxon>Pleionea</taxon>
    </lineage>
</organism>
<dbReference type="NCBIfam" id="TIGR02001">
    <property type="entry name" value="gcw_chp"/>
    <property type="match status" value="1"/>
</dbReference>
<comment type="caution">
    <text evidence="1">The sequence shown here is derived from an EMBL/GenBank/DDBJ whole genome shotgun (WGS) entry which is preliminary data.</text>
</comment>
<accession>A0A316FTS5</accession>